<feature type="domain" description="GGDEF" evidence="1">
    <location>
        <begin position="198"/>
        <end position="332"/>
    </location>
</feature>
<gene>
    <name evidence="2" type="ORF">H4P12_02660</name>
</gene>
<proteinExistence type="predicted"/>
<evidence type="ECO:0000313" key="3">
    <source>
        <dbReference type="Proteomes" id="UP000608594"/>
    </source>
</evidence>
<dbReference type="CDD" id="cd01949">
    <property type="entry name" value="GGDEF"/>
    <property type="match status" value="1"/>
</dbReference>
<dbReference type="EMBL" id="JACOQL010000001">
    <property type="protein sequence ID" value="MBC9245637.1"/>
    <property type="molecule type" value="Genomic_DNA"/>
</dbReference>
<organism evidence="2 3">
    <name type="scientific">Paracoccus amoyensis</name>
    <dbReference type="NCBI Taxonomy" id="2760093"/>
    <lineage>
        <taxon>Bacteria</taxon>
        <taxon>Pseudomonadati</taxon>
        <taxon>Pseudomonadota</taxon>
        <taxon>Alphaproteobacteria</taxon>
        <taxon>Rhodobacterales</taxon>
        <taxon>Paracoccaceae</taxon>
        <taxon>Paracoccus</taxon>
    </lineage>
</organism>
<dbReference type="InterPro" id="IPR029787">
    <property type="entry name" value="Nucleotide_cyclase"/>
</dbReference>
<dbReference type="SMART" id="SM00267">
    <property type="entry name" value="GGDEF"/>
    <property type="match status" value="1"/>
</dbReference>
<sequence length="342" mass="37497">MSVSGVLLDRCSLGRLLPMHLLVRQDGLIVGHGQTIEKLINPSGMVFDIFSDARPHSVGSVLDVMIEAAKQSDRFFLRLLAAPQLTLRGHAVFTNTDEILINLGFGIELIKAVSRCDLSDSDFAPPELAMELLFLHEANRAVLGQLSDFSRQLEEARMIAEIQAHTDALTGLGNRRGLDLVLSAAMLAKHPQDGVGDHNFALMHLDLDGFKQVNDVFGHDTGDRVLCEVSETLKELIRTDDFLARIGGDEFVVVLPGLFSSESLHQLGRRIIAGIESISISTGDRHQISASIGMTRSSARPDRTIPQLLKDADTALYWSKNNGRRRATIFEEESALHSGSQV</sequence>
<dbReference type="Gene3D" id="3.30.70.270">
    <property type="match status" value="1"/>
</dbReference>
<name>A0A926GEH8_9RHOB</name>
<dbReference type="FunFam" id="3.30.70.270:FF:000001">
    <property type="entry name" value="Diguanylate cyclase domain protein"/>
    <property type="match status" value="1"/>
</dbReference>
<dbReference type="InterPro" id="IPR000160">
    <property type="entry name" value="GGDEF_dom"/>
</dbReference>
<dbReference type="NCBIfam" id="TIGR00254">
    <property type="entry name" value="GGDEF"/>
    <property type="match status" value="1"/>
</dbReference>
<dbReference type="PANTHER" id="PTHR46663">
    <property type="entry name" value="DIGUANYLATE CYCLASE DGCT-RELATED"/>
    <property type="match status" value="1"/>
</dbReference>
<dbReference type="GO" id="GO:0003824">
    <property type="term" value="F:catalytic activity"/>
    <property type="evidence" value="ECO:0007669"/>
    <property type="project" value="UniProtKB-ARBA"/>
</dbReference>
<dbReference type="SUPFAM" id="SSF55073">
    <property type="entry name" value="Nucleotide cyclase"/>
    <property type="match status" value="1"/>
</dbReference>
<dbReference type="PANTHER" id="PTHR46663:SF4">
    <property type="entry name" value="DIGUANYLATE CYCLASE DGCT-RELATED"/>
    <property type="match status" value="1"/>
</dbReference>
<dbReference type="Proteomes" id="UP000608594">
    <property type="component" value="Unassembled WGS sequence"/>
</dbReference>
<accession>A0A926GEH8</accession>
<evidence type="ECO:0000259" key="1">
    <source>
        <dbReference type="PROSITE" id="PS50887"/>
    </source>
</evidence>
<dbReference type="Pfam" id="PF00990">
    <property type="entry name" value="GGDEF"/>
    <property type="match status" value="1"/>
</dbReference>
<dbReference type="InterPro" id="IPR043128">
    <property type="entry name" value="Rev_trsase/Diguanyl_cyclase"/>
</dbReference>
<reference evidence="2" key="1">
    <citation type="submission" date="2020-08" db="EMBL/GenBank/DDBJ databases">
        <title>Paracoccus amoyensis sp. nov., isolated from the surface seawater at coast of Xiamen, Fujian.</title>
        <authorList>
            <person name="Lyu L."/>
        </authorList>
    </citation>
    <scope>NUCLEOTIDE SEQUENCE</scope>
    <source>
        <strain evidence="2">11-3</strain>
    </source>
</reference>
<protein>
    <submittedName>
        <fullName evidence="2">GGDEF domain-containing protein</fullName>
    </submittedName>
</protein>
<dbReference type="PROSITE" id="PS50887">
    <property type="entry name" value="GGDEF"/>
    <property type="match status" value="1"/>
</dbReference>
<dbReference type="InterPro" id="IPR052163">
    <property type="entry name" value="DGC-Regulatory_Protein"/>
</dbReference>
<dbReference type="AlphaFoldDB" id="A0A926GEH8"/>
<evidence type="ECO:0000313" key="2">
    <source>
        <dbReference type="EMBL" id="MBC9245637.1"/>
    </source>
</evidence>
<keyword evidence="3" id="KW-1185">Reference proteome</keyword>
<comment type="caution">
    <text evidence="2">The sequence shown here is derived from an EMBL/GenBank/DDBJ whole genome shotgun (WGS) entry which is preliminary data.</text>
</comment>